<keyword evidence="3" id="KW-0862">Zinc</keyword>
<dbReference type="PANTHER" id="PTHR34451:SF7">
    <property type="entry name" value="PHD FINGER FAMILY PROTEIN"/>
    <property type="match status" value="1"/>
</dbReference>
<evidence type="ECO:0000313" key="7">
    <source>
        <dbReference type="EMBL" id="CAD8197650.1"/>
    </source>
</evidence>
<comment type="caution">
    <text evidence="7">The sequence shown here is derived from an EMBL/GenBank/DDBJ whole genome shotgun (WGS) entry which is preliminary data.</text>
</comment>
<dbReference type="OMA" id="CHKKIKQ"/>
<evidence type="ECO:0000256" key="4">
    <source>
        <dbReference type="PROSITE-ProRule" id="PRU00146"/>
    </source>
</evidence>
<evidence type="ECO:0000256" key="3">
    <source>
        <dbReference type="ARBA" id="ARBA00022833"/>
    </source>
</evidence>
<reference evidence="7" key="1">
    <citation type="submission" date="2021-01" db="EMBL/GenBank/DDBJ databases">
        <authorList>
            <consortium name="Genoscope - CEA"/>
            <person name="William W."/>
        </authorList>
    </citation>
    <scope>NUCLEOTIDE SEQUENCE</scope>
</reference>
<evidence type="ECO:0000313" key="8">
    <source>
        <dbReference type="Proteomes" id="UP000683925"/>
    </source>
</evidence>
<keyword evidence="2 4" id="KW-0863">Zinc-finger</keyword>
<sequence>MLQNQQSILNESFHFANLQQFSPIYQEFLKIFNSNALDKLQNSNSLDQHIKTDLSLKNLDSQSSSPTQIHQTKKKCLNNRNTVQPKQLQQQISCQNNNCQNKRKNLNETQIKGQTILLCNRCSINFASNNYCEYCIQIYDPNLGYEMDNKQWIMCEKCNRWNHVECEQSQGKQNLTKITYQTKYQCSQCHKKIKQQAKLNLNKDTFQDQELINTKTKQPLLIMRLTNKEIFEDISDLRTLLFDERSKKVKIELNQ</sequence>
<name>A0A8S1X9C4_PAROT</name>
<evidence type="ECO:0000256" key="1">
    <source>
        <dbReference type="ARBA" id="ARBA00022723"/>
    </source>
</evidence>
<gene>
    <name evidence="7" type="ORF">POCTA_138.1.T1140229</name>
</gene>
<accession>A0A8S1X9C4</accession>
<keyword evidence="1" id="KW-0479">Metal-binding</keyword>
<evidence type="ECO:0000259" key="6">
    <source>
        <dbReference type="PROSITE" id="PS50016"/>
    </source>
</evidence>
<protein>
    <recommendedName>
        <fullName evidence="6">PHD-type domain-containing protein</fullName>
    </recommendedName>
</protein>
<dbReference type="AlphaFoldDB" id="A0A8S1X9C4"/>
<evidence type="ECO:0000256" key="5">
    <source>
        <dbReference type="SAM" id="MobiDB-lite"/>
    </source>
</evidence>
<dbReference type="OrthoDB" id="303107at2759"/>
<evidence type="ECO:0000256" key="2">
    <source>
        <dbReference type="ARBA" id="ARBA00022771"/>
    </source>
</evidence>
<dbReference type="GO" id="GO:0008270">
    <property type="term" value="F:zinc ion binding"/>
    <property type="evidence" value="ECO:0007669"/>
    <property type="project" value="UniProtKB-KW"/>
</dbReference>
<keyword evidence="8" id="KW-1185">Reference proteome</keyword>
<proteinExistence type="predicted"/>
<dbReference type="EMBL" id="CAJJDP010000114">
    <property type="protein sequence ID" value="CAD8197650.1"/>
    <property type="molecule type" value="Genomic_DNA"/>
</dbReference>
<dbReference type="PANTHER" id="PTHR34451">
    <property type="entry name" value="PHD FINGER FAMILY PROTEIN"/>
    <property type="match status" value="1"/>
</dbReference>
<dbReference type="InterPro" id="IPR019787">
    <property type="entry name" value="Znf_PHD-finger"/>
</dbReference>
<dbReference type="Proteomes" id="UP000683925">
    <property type="component" value="Unassembled WGS sequence"/>
</dbReference>
<feature type="region of interest" description="Disordered" evidence="5">
    <location>
        <begin position="57"/>
        <end position="76"/>
    </location>
</feature>
<feature type="compositionally biased region" description="Polar residues" evidence="5">
    <location>
        <begin position="58"/>
        <end position="70"/>
    </location>
</feature>
<dbReference type="PROSITE" id="PS50016">
    <property type="entry name" value="ZF_PHD_2"/>
    <property type="match status" value="1"/>
</dbReference>
<feature type="domain" description="PHD-type" evidence="6">
    <location>
        <begin position="129"/>
        <end position="192"/>
    </location>
</feature>
<organism evidence="7 8">
    <name type="scientific">Paramecium octaurelia</name>
    <dbReference type="NCBI Taxonomy" id="43137"/>
    <lineage>
        <taxon>Eukaryota</taxon>
        <taxon>Sar</taxon>
        <taxon>Alveolata</taxon>
        <taxon>Ciliophora</taxon>
        <taxon>Intramacronucleata</taxon>
        <taxon>Oligohymenophorea</taxon>
        <taxon>Peniculida</taxon>
        <taxon>Parameciidae</taxon>
        <taxon>Paramecium</taxon>
    </lineage>
</organism>